<keyword evidence="3" id="KW-1185">Reference proteome</keyword>
<dbReference type="Proteomes" id="UP001264340">
    <property type="component" value="Unassembled WGS sequence"/>
</dbReference>
<evidence type="ECO:0000256" key="1">
    <source>
        <dbReference type="SAM" id="MobiDB-lite"/>
    </source>
</evidence>
<protein>
    <recommendedName>
        <fullName evidence="4">3D-(3,5/4)-trihydroxycyclohexane-1,2-dione acylhydrolase (Decyclizing)</fullName>
    </recommendedName>
</protein>
<name>A0ABU1M272_9BURK</name>
<sequence>MTRTVRLTMAQALFRYLAALHAPAEGERAAPMPLFGGVFAIFGHGNVAGLGEALYQQRDALPTIAAIWALRLPTLRGSRTKANLASSAHVSCTGTTTSRLLEPSSMLLQRTSPNDEPDRGASGIKPL</sequence>
<dbReference type="EMBL" id="JAVDRP010000033">
    <property type="protein sequence ID" value="MDR6413113.1"/>
    <property type="molecule type" value="Genomic_DNA"/>
</dbReference>
<evidence type="ECO:0000313" key="2">
    <source>
        <dbReference type="EMBL" id="MDR6413113.1"/>
    </source>
</evidence>
<organism evidence="2 3">
    <name type="scientific">Paraburkholderia terricola</name>
    <dbReference type="NCBI Taxonomy" id="169427"/>
    <lineage>
        <taxon>Bacteria</taxon>
        <taxon>Pseudomonadati</taxon>
        <taxon>Pseudomonadota</taxon>
        <taxon>Betaproteobacteria</taxon>
        <taxon>Burkholderiales</taxon>
        <taxon>Burkholderiaceae</taxon>
        <taxon>Paraburkholderia</taxon>
    </lineage>
</organism>
<proteinExistence type="predicted"/>
<reference evidence="2 3" key="1">
    <citation type="submission" date="2023-07" db="EMBL/GenBank/DDBJ databases">
        <title>Sorghum-associated microbial communities from plants grown in Nebraska, USA.</title>
        <authorList>
            <person name="Schachtman D."/>
        </authorList>
    </citation>
    <scope>NUCLEOTIDE SEQUENCE [LARGE SCALE GENOMIC DNA]</scope>
    <source>
        <strain evidence="2 3">DS1316</strain>
    </source>
</reference>
<accession>A0ABU1M272</accession>
<evidence type="ECO:0000313" key="3">
    <source>
        <dbReference type="Proteomes" id="UP001264340"/>
    </source>
</evidence>
<gene>
    <name evidence="2" type="ORF">J2804_006550</name>
</gene>
<comment type="caution">
    <text evidence="2">The sequence shown here is derived from an EMBL/GenBank/DDBJ whole genome shotgun (WGS) entry which is preliminary data.</text>
</comment>
<evidence type="ECO:0008006" key="4">
    <source>
        <dbReference type="Google" id="ProtNLM"/>
    </source>
</evidence>
<feature type="region of interest" description="Disordered" evidence="1">
    <location>
        <begin position="102"/>
        <end position="127"/>
    </location>
</feature>